<name>A0A381T6U5_9ZZZZ</name>
<protein>
    <submittedName>
        <fullName evidence="1">Uncharacterized protein</fullName>
    </submittedName>
</protein>
<sequence>MPYLGTAPTPFASPETFEDIFPITSPQSVFTLTKNVVSESDIIVSINGVIQHGPAHILSGDGNKTLTLDNDLIANDELRVLHLGFKAVSINTGAPDDLSVTTQKITANAVETLQIADDAVTGPKIDDGAISANHINSSLSLAGPSYGSNSIIRTNAKNISENIIFDENTNGMTVGPITIDPTYYVTVSSGSTWTII</sequence>
<reference evidence="1" key="1">
    <citation type="submission" date="2018-05" db="EMBL/GenBank/DDBJ databases">
        <authorList>
            <person name="Lanie J.A."/>
            <person name="Ng W.-L."/>
            <person name="Kazmierczak K.M."/>
            <person name="Andrzejewski T.M."/>
            <person name="Davidsen T.M."/>
            <person name="Wayne K.J."/>
            <person name="Tettelin H."/>
            <person name="Glass J.I."/>
            <person name="Rusch D."/>
            <person name="Podicherti R."/>
            <person name="Tsui H.-C.T."/>
            <person name="Winkler M.E."/>
        </authorList>
    </citation>
    <scope>NUCLEOTIDE SEQUENCE</scope>
</reference>
<dbReference type="AlphaFoldDB" id="A0A381T6U5"/>
<proteinExistence type="predicted"/>
<gene>
    <name evidence="1" type="ORF">METZ01_LOCUS64764</name>
</gene>
<dbReference type="EMBL" id="UINC01004116">
    <property type="protein sequence ID" value="SVA11910.1"/>
    <property type="molecule type" value="Genomic_DNA"/>
</dbReference>
<accession>A0A381T6U5</accession>
<evidence type="ECO:0000313" key="1">
    <source>
        <dbReference type="EMBL" id="SVA11910.1"/>
    </source>
</evidence>
<organism evidence="1">
    <name type="scientific">marine metagenome</name>
    <dbReference type="NCBI Taxonomy" id="408172"/>
    <lineage>
        <taxon>unclassified sequences</taxon>
        <taxon>metagenomes</taxon>
        <taxon>ecological metagenomes</taxon>
    </lineage>
</organism>